<name>W6NCX6_HAECO</name>
<dbReference type="Gene3D" id="2.40.70.10">
    <property type="entry name" value="Acid Proteases"/>
    <property type="match status" value="1"/>
</dbReference>
<comment type="caution">
    <text evidence="4">The sequence shown here is derived from an EMBL/GenBank/DDBJ whole genome shotgun (WGS) entry which is preliminary data.</text>
</comment>
<gene>
    <name evidence="4" type="ORF">HCOI_01354800</name>
</gene>
<feature type="region of interest" description="Disordered" evidence="2">
    <location>
        <begin position="64"/>
        <end position="84"/>
    </location>
</feature>
<dbReference type="InterPro" id="IPR001969">
    <property type="entry name" value="Aspartic_peptidase_AS"/>
</dbReference>
<dbReference type="GO" id="GO:0019899">
    <property type="term" value="F:enzyme binding"/>
    <property type="evidence" value="ECO:0007669"/>
    <property type="project" value="UniProtKB-ARBA"/>
</dbReference>
<dbReference type="InterPro" id="IPR021109">
    <property type="entry name" value="Peptidase_aspartic_dom_sf"/>
</dbReference>
<evidence type="ECO:0000256" key="2">
    <source>
        <dbReference type="SAM" id="MobiDB-lite"/>
    </source>
</evidence>
<proteinExistence type="predicted"/>
<dbReference type="GO" id="GO:0008270">
    <property type="term" value="F:zinc ion binding"/>
    <property type="evidence" value="ECO:0007669"/>
    <property type="project" value="UniProtKB-KW"/>
</dbReference>
<feature type="compositionally biased region" description="Basic and acidic residues" evidence="2">
    <location>
        <begin position="7"/>
        <end position="20"/>
    </location>
</feature>
<keyword evidence="1" id="KW-0863">Zinc-finger</keyword>
<dbReference type="Gene3D" id="4.10.60.10">
    <property type="entry name" value="Zinc finger, CCHC-type"/>
    <property type="match status" value="1"/>
</dbReference>
<dbReference type="Pfam" id="PF00098">
    <property type="entry name" value="zf-CCHC"/>
    <property type="match status" value="1"/>
</dbReference>
<dbReference type="PROSITE" id="PS50158">
    <property type="entry name" value="ZF_CCHC"/>
    <property type="match status" value="1"/>
</dbReference>
<dbReference type="GO" id="GO:0006508">
    <property type="term" value="P:proteolysis"/>
    <property type="evidence" value="ECO:0007669"/>
    <property type="project" value="InterPro"/>
</dbReference>
<reference evidence="4" key="2">
    <citation type="submission" date="2013-05" db="EMBL/GenBank/DDBJ databases">
        <title>The genome and transcriptome of Haemonchus contortus: a key model parasite for drug and vaccine discovery.</title>
        <authorList>
            <person name="Laing R."/>
            <person name="Kikuchi T."/>
            <person name="Martinelli A."/>
            <person name="Tsai I.J."/>
            <person name="Beech R.N."/>
            <person name="Redman E."/>
            <person name="Holroyd N."/>
            <person name="Bartley D.J."/>
            <person name="Beasley H."/>
            <person name="Britton C."/>
            <person name="Curran D."/>
            <person name="Devaney E."/>
            <person name="Gilabert A."/>
            <person name="Jackson F."/>
            <person name="Hunt M."/>
            <person name="Johnston S."/>
            <person name="Kryukov I."/>
            <person name="Li K."/>
            <person name="Morrison A.A."/>
            <person name="Reid A.J."/>
            <person name="Sargison N."/>
            <person name="Saunders G."/>
            <person name="Wasmuth J.D."/>
            <person name="Wolstenholme A."/>
            <person name="Berriman M."/>
            <person name="Gilleard J.S."/>
            <person name="Cotton J.A."/>
        </authorList>
    </citation>
    <scope>NUCLEOTIDE SEQUENCE [LARGE SCALE GENOMIC DNA]</scope>
    <source>
        <strain evidence="4">ISE/inbred ISE</strain>
    </source>
</reference>
<dbReference type="GO" id="GO:0005737">
    <property type="term" value="C:cytoplasm"/>
    <property type="evidence" value="ECO:0007669"/>
    <property type="project" value="UniProtKB-ARBA"/>
</dbReference>
<evidence type="ECO:0000259" key="3">
    <source>
        <dbReference type="PROSITE" id="PS50158"/>
    </source>
</evidence>
<dbReference type="GO" id="GO:0004190">
    <property type="term" value="F:aspartic-type endopeptidase activity"/>
    <property type="evidence" value="ECO:0007669"/>
    <property type="project" value="InterPro"/>
</dbReference>
<dbReference type="PROSITE" id="PS00141">
    <property type="entry name" value="ASP_PROTEASE"/>
    <property type="match status" value="1"/>
</dbReference>
<dbReference type="SUPFAM" id="SSF50630">
    <property type="entry name" value="Acid proteases"/>
    <property type="match status" value="1"/>
</dbReference>
<keyword evidence="1" id="KW-0862">Zinc</keyword>
<dbReference type="EMBL" id="CAVP010058743">
    <property type="protein sequence ID" value="CDL95128.1"/>
    <property type="molecule type" value="Genomic_DNA"/>
</dbReference>
<sequence>MPRRRSTPKERRPGERDRAQSKQGQDVPSKLVPFQSRDDRASVPLKRWPRCKNCNEYGHFLRDCKESRGNKPETKSKTTSKHLSEGPRIVAASLYGRPDIADGMPSRYEGLVGERMTATVKVLGLSCTALLDTGSQISIIPLEVLRVSGFNVNQDIEKLPLENQSPIYDASGNKMQFEGAVKLPLELEGGEKQRVALFVRAGGDDTLILGTNALQALGFND</sequence>
<dbReference type="CDD" id="cd00303">
    <property type="entry name" value="retropepsin_like"/>
    <property type="match status" value="1"/>
</dbReference>
<dbReference type="InterPro" id="IPR001878">
    <property type="entry name" value="Znf_CCHC"/>
</dbReference>
<dbReference type="InterPro" id="IPR036875">
    <property type="entry name" value="Znf_CCHC_sf"/>
</dbReference>
<organism evidence="4">
    <name type="scientific">Haemonchus contortus</name>
    <name type="common">Barber pole worm</name>
    <dbReference type="NCBI Taxonomy" id="6289"/>
    <lineage>
        <taxon>Eukaryota</taxon>
        <taxon>Metazoa</taxon>
        <taxon>Ecdysozoa</taxon>
        <taxon>Nematoda</taxon>
        <taxon>Chromadorea</taxon>
        <taxon>Rhabditida</taxon>
        <taxon>Rhabditina</taxon>
        <taxon>Rhabditomorpha</taxon>
        <taxon>Strongyloidea</taxon>
        <taxon>Trichostrongylidae</taxon>
        <taxon>Haemonchus</taxon>
    </lineage>
</organism>
<feature type="region of interest" description="Disordered" evidence="2">
    <location>
        <begin position="1"/>
        <end position="42"/>
    </location>
</feature>
<dbReference type="SUPFAM" id="SSF57756">
    <property type="entry name" value="Retrovirus zinc finger-like domains"/>
    <property type="match status" value="1"/>
</dbReference>
<accession>W6NCX6</accession>
<feature type="domain" description="CCHC-type" evidence="3">
    <location>
        <begin position="50"/>
        <end position="66"/>
    </location>
</feature>
<protein>
    <submittedName>
        <fullName evidence="4">Zinc finger domain containing protein</fullName>
    </submittedName>
</protein>
<evidence type="ECO:0000313" key="4">
    <source>
        <dbReference type="EMBL" id="CDL95128.1"/>
    </source>
</evidence>
<keyword evidence="1" id="KW-0479">Metal-binding</keyword>
<feature type="compositionally biased region" description="Basic and acidic residues" evidence="2">
    <location>
        <begin position="64"/>
        <end position="76"/>
    </location>
</feature>
<reference evidence="4" key="1">
    <citation type="submission" date="2013-03" db="EMBL/GenBank/DDBJ databases">
        <authorList>
            <person name="Aslett M."/>
        </authorList>
    </citation>
    <scope>NUCLEOTIDE SEQUENCE [LARGE SCALE GENOMIC DNA]</scope>
    <source>
        <strain evidence="4">ISE/inbred ISE</strain>
    </source>
</reference>
<dbReference type="AlphaFoldDB" id="W6NCX6"/>
<dbReference type="GO" id="GO:0003676">
    <property type="term" value="F:nucleic acid binding"/>
    <property type="evidence" value="ECO:0007669"/>
    <property type="project" value="InterPro"/>
</dbReference>
<evidence type="ECO:0000256" key="1">
    <source>
        <dbReference type="PROSITE-ProRule" id="PRU00047"/>
    </source>
</evidence>